<evidence type="ECO:0008006" key="6">
    <source>
        <dbReference type="Google" id="ProtNLM"/>
    </source>
</evidence>
<feature type="compositionally biased region" description="Low complexity" evidence="3">
    <location>
        <begin position="351"/>
        <end position="370"/>
    </location>
</feature>
<evidence type="ECO:0000256" key="3">
    <source>
        <dbReference type="SAM" id="MobiDB-lite"/>
    </source>
</evidence>
<feature type="region of interest" description="Disordered" evidence="3">
    <location>
        <begin position="104"/>
        <end position="147"/>
    </location>
</feature>
<evidence type="ECO:0000313" key="5">
    <source>
        <dbReference type="Proteomes" id="UP000245119"/>
    </source>
</evidence>
<reference evidence="4 5" key="1">
    <citation type="submission" date="2018-04" db="EMBL/GenBank/DDBJ databases">
        <title>The genome of golden apple snail Pomacea canaliculata provides insight into stress tolerance and invasive adaptation.</title>
        <authorList>
            <person name="Liu C."/>
            <person name="Liu B."/>
            <person name="Ren Y."/>
            <person name="Zhang Y."/>
            <person name="Wang H."/>
            <person name="Li S."/>
            <person name="Jiang F."/>
            <person name="Yin L."/>
            <person name="Zhang G."/>
            <person name="Qian W."/>
            <person name="Fan W."/>
        </authorList>
    </citation>
    <scope>NUCLEOTIDE SEQUENCE [LARGE SCALE GENOMIC DNA]</scope>
    <source>
        <strain evidence="4">SZHN2017</strain>
        <tissue evidence="4">Muscle</tissue>
    </source>
</reference>
<protein>
    <recommendedName>
        <fullName evidence="6">Midnolin</fullName>
    </recommendedName>
</protein>
<feature type="region of interest" description="Disordered" evidence="3">
    <location>
        <begin position="349"/>
        <end position="393"/>
    </location>
</feature>
<feature type="compositionally biased region" description="Basic and acidic residues" evidence="3">
    <location>
        <begin position="311"/>
        <end position="322"/>
    </location>
</feature>
<comment type="caution">
    <text evidence="4">The sequence shown here is derived from an EMBL/GenBank/DDBJ whole genome shotgun (WGS) entry which is preliminary data.</text>
</comment>
<evidence type="ECO:0000256" key="2">
    <source>
        <dbReference type="ARBA" id="ARBA00023242"/>
    </source>
</evidence>
<keyword evidence="5" id="KW-1185">Reference proteome</keyword>
<dbReference type="AlphaFoldDB" id="A0A2T7NR04"/>
<accession>A0A2T7NR04</accession>
<dbReference type="PANTHER" id="PTHR23010:SF1">
    <property type="entry name" value="MIDNOLIN"/>
    <property type="match status" value="1"/>
</dbReference>
<dbReference type="Proteomes" id="UP000245119">
    <property type="component" value="Linkage Group LG10"/>
</dbReference>
<feature type="compositionally biased region" description="Pro residues" evidence="3">
    <location>
        <begin position="200"/>
        <end position="210"/>
    </location>
</feature>
<gene>
    <name evidence="4" type="ORF">C0Q70_16872</name>
</gene>
<comment type="subcellular location">
    <subcellularLocation>
        <location evidence="1">Nucleus</location>
    </subcellularLocation>
</comment>
<sequence>MYGKPDKDIPRLDRYKPKLTTLLKVLKEGSLQDNDVSESSRIVICPNMESGTMSQRPEHSVMQALQNLSDSQVNDFLSGHAPLTLAIRLGEHLMFVQLQLSTVPSRTQMPPSATPAPGKILSPTAAPSSTDTTAAAAPPPAASPASASCSAFLPSINPVSLVEASRSLTEKLRELTRLSQEKIHTAGKPAAQPQPSSMPLTPPPSPPPSPGAVIDSMNHIGRGIYSGTFSGTLDPRLQDGSGRPKRDVSTILHILHDLLVAQPASHMTPTPLPHHHHSNYMPPSPTEKKEVAEHAVMRDKVQRIQMMLEERRQRRSARRENQRPYPRPSNLSGCTSFSHQSALIAGNKLLSGSIPSPSTPAASTTTTGAANHAENVETTNYRKPNMEQETVAV</sequence>
<proteinExistence type="predicted"/>
<evidence type="ECO:0000256" key="1">
    <source>
        <dbReference type="ARBA" id="ARBA00004123"/>
    </source>
</evidence>
<dbReference type="EMBL" id="PZQS01000010">
    <property type="protein sequence ID" value="PVD23600.1"/>
    <property type="molecule type" value="Genomic_DNA"/>
</dbReference>
<feature type="region of interest" description="Disordered" evidence="3">
    <location>
        <begin position="184"/>
        <end position="210"/>
    </location>
</feature>
<dbReference type="OrthoDB" id="1916003at2759"/>
<dbReference type="InterPro" id="IPR039336">
    <property type="entry name" value="Midnolin"/>
</dbReference>
<dbReference type="PANTHER" id="PTHR23010">
    <property type="entry name" value="MIDNOLIN"/>
    <property type="match status" value="1"/>
</dbReference>
<feature type="region of interest" description="Disordered" evidence="3">
    <location>
        <begin position="311"/>
        <end position="336"/>
    </location>
</feature>
<evidence type="ECO:0000313" key="4">
    <source>
        <dbReference type="EMBL" id="PVD23600.1"/>
    </source>
</evidence>
<organism evidence="4 5">
    <name type="scientific">Pomacea canaliculata</name>
    <name type="common">Golden apple snail</name>
    <dbReference type="NCBI Taxonomy" id="400727"/>
    <lineage>
        <taxon>Eukaryota</taxon>
        <taxon>Metazoa</taxon>
        <taxon>Spiralia</taxon>
        <taxon>Lophotrochozoa</taxon>
        <taxon>Mollusca</taxon>
        <taxon>Gastropoda</taxon>
        <taxon>Caenogastropoda</taxon>
        <taxon>Architaenioglossa</taxon>
        <taxon>Ampullarioidea</taxon>
        <taxon>Ampullariidae</taxon>
        <taxon>Pomacea</taxon>
    </lineage>
</organism>
<feature type="compositionally biased region" description="Low complexity" evidence="3">
    <location>
        <begin position="122"/>
        <end position="136"/>
    </location>
</feature>
<dbReference type="GO" id="GO:0005634">
    <property type="term" value="C:nucleus"/>
    <property type="evidence" value="ECO:0007669"/>
    <property type="project" value="UniProtKB-SubCell"/>
</dbReference>
<name>A0A2T7NR04_POMCA</name>
<keyword evidence="2" id="KW-0539">Nucleus</keyword>